<gene>
    <name evidence="1" type="ORF">JKV55_02775</name>
</gene>
<accession>A0ABS1QN28</accession>
<name>A0ABS1QN28_9GAMM</name>
<dbReference type="EMBL" id="JAERTZ010000006">
    <property type="protein sequence ID" value="MBL1376256.1"/>
    <property type="molecule type" value="Genomic_DNA"/>
</dbReference>
<reference evidence="2" key="1">
    <citation type="submission" date="2021-01" db="EMBL/GenBank/DDBJ databases">
        <title>Genome public.</title>
        <authorList>
            <person name="Liu C."/>
            <person name="Sun Q."/>
        </authorList>
    </citation>
    <scope>NUCLEOTIDE SEQUENCE [LARGE SCALE GENOMIC DNA]</scope>
    <source>
        <strain evidence="2">CGMCC 1.18722</strain>
    </source>
</reference>
<dbReference type="Proteomes" id="UP000638570">
    <property type="component" value="Unassembled WGS sequence"/>
</dbReference>
<keyword evidence="2" id="KW-1185">Reference proteome</keyword>
<evidence type="ECO:0000313" key="2">
    <source>
        <dbReference type="Proteomes" id="UP000638570"/>
    </source>
</evidence>
<comment type="caution">
    <text evidence="1">The sequence shown here is derived from an EMBL/GenBank/DDBJ whole genome shotgun (WGS) entry which is preliminary data.</text>
</comment>
<evidence type="ECO:0000313" key="1">
    <source>
        <dbReference type="EMBL" id="MBL1376256.1"/>
    </source>
</evidence>
<organism evidence="1 2">
    <name type="scientific">Zobellella iuensis</name>
    <dbReference type="NCBI Taxonomy" id="2803811"/>
    <lineage>
        <taxon>Bacteria</taxon>
        <taxon>Pseudomonadati</taxon>
        <taxon>Pseudomonadota</taxon>
        <taxon>Gammaproteobacteria</taxon>
        <taxon>Aeromonadales</taxon>
        <taxon>Aeromonadaceae</taxon>
        <taxon>Zobellella</taxon>
    </lineage>
</organism>
<dbReference type="RefSeq" id="WP_202082223.1">
    <property type="nucleotide sequence ID" value="NZ_JAERTZ010000006.1"/>
</dbReference>
<proteinExistence type="predicted"/>
<protein>
    <submittedName>
        <fullName evidence="1">Uncharacterized protein</fullName>
    </submittedName>
</protein>
<sequence>MTESKKGPWSPKAYAMFWALGEDYYRRLKDRGTTSKVSGGRLAVVIEAAFLGRLLELDQDGTVDESLVERVRDEFIHDNRLSDFGLSRCDAVLNEGATC</sequence>